<dbReference type="PANTHER" id="PTHR11203">
    <property type="entry name" value="CLEAVAGE AND POLYADENYLATION SPECIFICITY FACTOR FAMILY MEMBER"/>
    <property type="match status" value="1"/>
</dbReference>
<dbReference type="Pfam" id="PF07521">
    <property type="entry name" value="RMMBL"/>
    <property type="match status" value="1"/>
</dbReference>
<dbReference type="Pfam" id="PF00753">
    <property type="entry name" value="Lactamase_B"/>
    <property type="match status" value="1"/>
</dbReference>
<dbReference type="AlphaFoldDB" id="A0A9W6GW10"/>
<dbReference type="SUPFAM" id="SSF56281">
    <property type="entry name" value="Metallo-hydrolase/oxidoreductase"/>
    <property type="match status" value="1"/>
</dbReference>
<dbReference type="InterPro" id="IPR036866">
    <property type="entry name" value="RibonucZ/Hydroxyglut_hydro"/>
</dbReference>
<organism evidence="4 5">
    <name type="scientific">Methylocystis echinoides</name>
    <dbReference type="NCBI Taxonomy" id="29468"/>
    <lineage>
        <taxon>Bacteria</taxon>
        <taxon>Pseudomonadati</taxon>
        <taxon>Pseudomonadota</taxon>
        <taxon>Alphaproteobacteria</taxon>
        <taxon>Hyphomicrobiales</taxon>
        <taxon>Methylocystaceae</taxon>
        <taxon>Methylocystis</taxon>
    </lineage>
</organism>
<dbReference type="SMART" id="SM00849">
    <property type="entry name" value="Lactamase_B"/>
    <property type="match status" value="1"/>
</dbReference>
<dbReference type="InterPro" id="IPR050698">
    <property type="entry name" value="MBL"/>
</dbReference>
<keyword evidence="5" id="KW-1185">Reference proteome</keyword>
<proteinExistence type="predicted"/>
<protein>
    <submittedName>
        <fullName evidence="4">MBL fold metallo-hydrolase</fullName>
    </submittedName>
</protein>
<dbReference type="SMART" id="SM01027">
    <property type="entry name" value="Beta-Casp"/>
    <property type="match status" value="1"/>
</dbReference>
<dbReference type="InterPro" id="IPR011108">
    <property type="entry name" value="RMMBL"/>
</dbReference>
<accession>A0A9W6GW10</accession>
<dbReference type="Gene3D" id="3.40.50.10890">
    <property type="match status" value="1"/>
</dbReference>
<dbReference type="Gene3D" id="3.60.15.10">
    <property type="entry name" value="Ribonuclease Z/Hydroxyacylglutathione hydrolase-like"/>
    <property type="match status" value="1"/>
</dbReference>
<dbReference type="InterPro" id="IPR001279">
    <property type="entry name" value="Metallo-B-lactamas"/>
</dbReference>
<evidence type="ECO:0000259" key="3">
    <source>
        <dbReference type="SMART" id="SM01027"/>
    </source>
</evidence>
<dbReference type="PANTHER" id="PTHR11203:SF37">
    <property type="entry name" value="INTEGRATOR COMPLEX SUBUNIT 11"/>
    <property type="match status" value="1"/>
</dbReference>
<gene>
    <name evidence="4" type="ORF">LMG27198_31300</name>
</gene>
<sequence length="452" mass="50053">MNLHFFGAAGTVTGSRYLLESKGVRILVDCGLFQGLKNLRLRNWAPFPVKPKSISAVLLTHAHLDHSGYLPALARDGFRGTVYCSKATRELCKILLADAAHLQEQDAEYANRRGFSKHHPALPLYDTQDVKRVLRAFSSLAFDETHELREGPAARLRRAGHILGAATVELNWKGRRIVFSGDLGRYDDPLTVDPEPVRAADYLVVESTYGDRLHERGEPQETLGRIVERTIARGGTVIVPAFAVGRAQMLLYYFERLKAAGRLADVPLYLNSPMAAQASNVFLRHSADQRLSDEERRRACEVAKYVDSVDESKALNEDATPKVIISASGMATGGRVLHHLKKYAPDPRNTILFSGFQAAGTRGAAMVAGAETIKIHGEYVPLRADVQNLDMLSAHADADGIMRWLRNFTHPPRMTFVTHGEPTAADTLRRRIQDELGWRATAPEQMESVALS</sequence>
<feature type="domain" description="Beta-Casp" evidence="3">
    <location>
        <begin position="247"/>
        <end position="366"/>
    </location>
</feature>
<evidence type="ECO:0000313" key="5">
    <source>
        <dbReference type="Proteomes" id="UP001144323"/>
    </source>
</evidence>
<evidence type="ECO:0000256" key="1">
    <source>
        <dbReference type="ARBA" id="ARBA00022801"/>
    </source>
</evidence>
<dbReference type="GO" id="GO:0004521">
    <property type="term" value="F:RNA endonuclease activity"/>
    <property type="evidence" value="ECO:0007669"/>
    <property type="project" value="TreeGrafter"/>
</dbReference>
<dbReference type="EMBL" id="BSEC01000001">
    <property type="protein sequence ID" value="GLI94138.1"/>
    <property type="molecule type" value="Genomic_DNA"/>
</dbReference>
<dbReference type="Proteomes" id="UP001144323">
    <property type="component" value="Unassembled WGS sequence"/>
</dbReference>
<evidence type="ECO:0000259" key="2">
    <source>
        <dbReference type="SMART" id="SM00849"/>
    </source>
</evidence>
<dbReference type="GO" id="GO:0016787">
    <property type="term" value="F:hydrolase activity"/>
    <property type="evidence" value="ECO:0007669"/>
    <property type="project" value="UniProtKB-KW"/>
</dbReference>
<feature type="domain" description="Metallo-beta-lactamase" evidence="2">
    <location>
        <begin position="13"/>
        <end position="242"/>
    </location>
</feature>
<evidence type="ECO:0000313" key="4">
    <source>
        <dbReference type="EMBL" id="GLI94138.1"/>
    </source>
</evidence>
<comment type="caution">
    <text evidence="4">The sequence shown here is derived from an EMBL/GenBank/DDBJ whole genome shotgun (WGS) entry which is preliminary data.</text>
</comment>
<dbReference type="InterPro" id="IPR022712">
    <property type="entry name" value="Beta_Casp"/>
</dbReference>
<reference evidence="4" key="1">
    <citation type="journal article" date="2023" name="Int. J. Syst. Evol. Microbiol.">
        <title>Methylocystis iwaonis sp. nov., a type II methane-oxidizing bacterium from surface soil of a rice paddy field in Japan, and emended description of the genus Methylocystis (ex Whittenbury et al. 1970) Bowman et al. 1993.</title>
        <authorList>
            <person name="Kaise H."/>
            <person name="Sawadogo J.B."/>
            <person name="Alam M.S."/>
            <person name="Ueno C."/>
            <person name="Dianou D."/>
            <person name="Shinjo R."/>
            <person name="Asakawa S."/>
        </authorList>
    </citation>
    <scope>NUCLEOTIDE SEQUENCE</scope>
    <source>
        <strain evidence="4">LMG27198</strain>
    </source>
</reference>
<dbReference type="Pfam" id="PF10996">
    <property type="entry name" value="Beta-Casp"/>
    <property type="match status" value="1"/>
</dbReference>
<dbReference type="RefSeq" id="WP_281804156.1">
    <property type="nucleotide sequence ID" value="NZ_BSEC01000001.1"/>
</dbReference>
<dbReference type="CDD" id="cd16295">
    <property type="entry name" value="TTHA0252-CPSF-like_MBL-fold"/>
    <property type="match status" value="1"/>
</dbReference>
<keyword evidence="1" id="KW-0378">Hydrolase</keyword>
<name>A0A9W6GW10_9HYPH</name>